<dbReference type="PANTHER" id="PTHR35090:SF1">
    <property type="entry name" value="SLR0144 PROTEIN"/>
    <property type="match status" value="1"/>
</dbReference>
<proteinExistence type="predicted"/>
<dbReference type="SUPFAM" id="SSF111126">
    <property type="entry name" value="Ligand-binding domain in the NO signalling and Golgi transport"/>
    <property type="match status" value="1"/>
</dbReference>
<keyword evidence="3" id="KW-1185">Reference proteome</keyword>
<dbReference type="Pfam" id="PF19367">
    <property type="entry name" value="DUF5943"/>
    <property type="match status" value="1"/>
</dbReference>
<evidence type="ECO:0000313" key="2">
    <source>
        <dbReference type="EMBL" id="MEQ6290947.1"/>
    </source>
</evidence>
<organism evidence="2 3">
    <name type="scientific">Vogesella oryzagri</name>
    <dbReference type="NCBI Taxonomy" id="3160864"/>
    <lineage>
        <taxon>Bacteria</taxon>
        <taxon>Pseudomonadati</taxon>
        <taxon>Pseudomonadota</taxon>
        <taxon>Betaproteobacteria</taxon>
        <taxon>Neisseriales</taxon>
        <taxon>Chromobacteriaceae</taxon>
        <taxon>Vogesella</taxon>
    </lineage>
</organism>
<gene>
    <name evidence="2" type="ORF">ABNW52_09985</name>
</gene>
<dbReference type="InterPro" id="IPR024096">
    <property type="entry name" value="NO_sig/Golgi_transp_ligand-bd"/>
</dbReference>
<evidence type="ECO:0000259" key="1">
    <source>
        <dbReference type="SMART" id="SM00989"/>
    </source>
</evidence>
<feature type="domain" description="4-vinyl reductase 4VR" evidence="1">
    <location>
        <begin position="105"/>
        <end position="177"/>
    </location>
</feature>
<dbReference type="SMART" id="SM00989">
    <property type="entry name" value="V4R"/>
    <property type="match status" value="1"/>
</dbReference>
<dbReference type="InterPro" id="IPR045987">
    <property type="entry name" value="DUF5943"/>
</dbReference>
<dbReference type="InterPro" id="IPR004096">
    <property type="entry name" value="V4R"/>
</dbReference>
<sequence>MMQPLVPIDVDQDTGVWTTNGLPMLYVPRHFFVNNHMAVEAALGKGTYSEALYDAGYRSAYFWCDSEARTHGLEGMAVFEHYLNRLSQRGWGQFSFISADPATGNAQIRLDNSCFVLAQGVAGAPQSEGMACYMFAGWFSGAMDWVGEHLGHDYHTISAETQCAGSGADYCVFTVEPK</sequence>
<dbReference type="RefSeq" id="WP_349587087.1">
    <property type="nucleotide sequence ID" value="NZ_JBEFLD010000004.1"/>
</dbReference>
<protein>
    <submittedName>
        <fullName evidence="2">DUF5943 domain-containing protein</fullName>
    </submittedName>
</protein>
<dbReference type="Gene3D" id="3.30.1380.20">
    <property type="entry name" value="Trafficking protein particle complex subunit 3"/>
    <property type="match status" value="1"/>
</dbReference>
<dbReference type="EMBL" id="JBEFLD010000004">
    <property type="protein sequence ID" value="MEQ6290947.1"/>
    <property type="molecule type" value="Genomic_DNA"/>
</dbReference>
<evidence type="ECO:0000313" key="3">
    <source>
        <dbReference type="Proteomes" id="UP001433638"/>
    </source>
</evidence>
<name>A0ABV1M3Z0_9NEIS</name>
<comment type="caution">
    <text evidence="2">The sequence shown here is derived from an EMBL/GenBank/DDBJ whole genome shotgun (WGS) entry which is preliminary data.</text>
</comment>
<accession>A0ABV1M3Z0</accession>
<dbReference type="Proteomes" id="UP001433638">
    <property type="component" value="Unassembled WGS sequence"/>
</dbReference>
<dbReference type="PANTHER" id="PTHR35090">
    <property type="entry name" value="DNA-DIRECTED RNA POLYMERASE SUBUNIT I"/>
    <property type="match status" value="1"/>
</dbReference>
<reference evidence="2" key="1">
    <citation type="submission" date="2024-06" db="EMBL/GenBank/DDBJ databases">
        <title>Genome sequence of Vogesella sp. MAHUQ-64.</title>
        <authorList>
            <person name="Huq M.A."/>
        </authorList>
    </citation>
    <scope>NUCLEOTIDE SEQUENCE</scope>
    <source>
        <strain evidence="2">MAHUQ-64</strain>
    </source>
</reference>